<name>A0A1M6PNT1_9PROT</name>
<proteinExistence type="predicted"/>
<dbReference type="RefSeq" id="WP_073138319.1">
    <property type="nucleotide sequence ID" value="NZ_FQZF01000031.1"/>
</dbReference>
<dbReference type="Proteomes" id="UP000184387">
    <property type="component" value="Unassembled WGS sequence"/>
</dbReference>
<keyword evidence="1" id="KW-1133">Transmembrane helix</keyword>
<keyword evidence="1" id="KW-0812">Transmembrane</keyword>
<keyword evidence="3" id="KW-1185">Reference proteome</keyword>
<gene>
    <name evidence="2" type="ORF">SAMN02745194_04165</name>
</gene>
<dbReference type="EMBL" id="FQZF01000031">
    <property type="protein sequence ID" value="SHK09557.1"/>
    <property type="molecule type" value="Genomic_DNA"/>
</dbReference>
<evidence type="ECO:0000313" key="2">
    <source>
        <dbReference type="EMBL" id="SHK09557.1"/>
    </source>
</evidence>
<dbReference type="AlphaFoldDB" id="A0A1M6PNT1"/>
<organism evidence="2 3">
    <name type="scientific">Muricoccus roseus</name>
    <dbReference type="NCBI Taxonomy" id="198092"/>
    <lineage>
        <taxon>Bacteria</taxon>
        <taxon>Pseudomonadati</taxon>
        <taxon>Pseudomonadota</taxon>
        <taxon>Alphaproteobacteria</taxon>
        <taxon>Acetobacterales</taxon>
        <taxon>Roseomonadaceae</taxon>
        <taxon>Muricoccus</taxon>
    </lineage>
</organism>
<reference evidence="2 3" key="1">
    <citation type="submission" date="2016-11" db="EMBL/GenBank/DDBJ databases">
        <authorList>
            <person name="Jaros S."/>
            <person name="Januszkiewicz K."/>
            <person name="Wedrychowicz H."/>
        </authorList>
    </citation>
    <scope>NUCLEOTIDE SEQUENCE [LARGE SCALE GENOMIC DNA]</scope>
    <source>
        <strain evidence="2 3">DSM 14916</strain>
    </source>
</reference>
<accession>A0A1M6PNT1</accession>
<evidence type="ECO:0000256" key="1">
    <source>
        <dbReference type="SAM" id="Phobius"/>
    </source>
</evidence>
<evidence type="ECO:0000313" key="3">
    <source>
        <dbReference type="Proteomes" id="UP000184387"/>
    </source>
</evidence>
<keyword evidence="1" id="KW-0472">Membrane</keyword>
<sequence length="90" mass="9621">MLPIAALVYLPLASLMLGTAMLATTLALPPGSALQAAGPAYLAAGLTSLALAAPLAFRIARRMTTWRDRLGIPADFDVRRRKGMVVFIRR</sequence>
<protein>
    <submittedName>
        <fullName evidence="2">Uncharacterized protein</fullName>
    </submittedName>
</protein>
<feature type="transmembrane region" description="Helical" evidence="1">
    <location>
        <begin position="37"/>
        <end position="57"/>
    </location>
</feature>